<dbReference type="OrthoDB" id="297984at2759"/>
<dbReference type="AlphaFoldDB" id="A0A8S1SGX3"/>
<protein>
    <submittedName>
        <fullName evidence="1">Uncharacterized protein</fullName>
    </submittedName>
</protein>
<name>A0A8S1SGX3_PAROT</name>
<comment type="caution">
    <text evidence="1">The sequence shown here is derived from an EMBL/GenBank/DDBJ whole genome shotgun (WGS) entry which is preliminary data.</text>
</comment>
<proteinExistence type="predicted"/>
<reference evidence="1" key="1">
    <citation type="submission" date="2021-01" db="EMBL/GenBank/DDBJ databases">
        <authorList>
            <consortium name="Genoscope - CEA"/>
            <person name="William W."/>
        </authorList>
    </citation>
    <scope>NUCLEOTIDE SEQUENCE</scope>
</reference>
<accession>A0A8S1SGX3</accession>
<dbReference type="Proteomes" id="UP000683925">
    <property type="component" value="Unassembled WGS sequence"/>
</dbReference>
<keyword evidence="2" id="KW-1185">Reference proteome</keyword>
<organism evidence="1 2">
    <name type="scientific">Paramecium octaurelia</name>
    <dbReference type="NCBI Taxonomy" id="43137"/>
    <lineage>
        <taxon>Eukaryota</taxon>
        <taxon>Sar</taxon>
        <taxon>Alveolata</taxon>
        <taxon>Ciliophora</taxon>
        <taxon>Intramacronucleata</taxon>
        <taxon>Oligohymenophorea</taxon>
        <taxon>Peniculida</taxon>
        <taxon>Parameciidae</taxon>
        <taxon>Paramecium</taxon>
    </lineage>
</organism>
<sequence>MNSFRRVVTKTKTSIFLHKESIDNVLREQLAALKLLQPKTQIVDQKLEQRKQELLYEMNQANLQKNEDVDVAGYQKILAELTYINNNKRSQMQEDIKIKNDQFIVIPEVQLQNEIDQEMDCQQMLEQRIDSIEHSVRIIEKQNNLMKEQIGLYIKNEPKIQFKEIENKQQLSVFTQYIGTIKKAMKLEKEWQTQKIEKLKFKAEKSQAIADSNLKELLEHEDREMSLLLKYEQTSDLINQIDDEIKTKFHKIEECAELLEEFDDIDKLRLIFVLENPNDFELDEILQHVRSQLRQPFSRLQLASSLQEYIDRARFSGVSSRMKIFFKFHDNDLNYSINQLIQVYRKLQFQDGTLRNRYEDLLLQKGQLINDLLFLNQLQFYELDEPESAPPQIDEQLHEMAQFFKNIQIRHLSNNKYFFVRIFTMLTTVLSRILNSLYNIKEILKSCNSDMFGHEFYLKWTYNKMFIQLSQVMQQLEKQYKIKLIAKDPSIRNSNQFLNAIYDHIEEKPLREKTIIQSQSKQTIDQILPNLSPESTQKVSQLINQDIFLQQFFSLKDLASLVDNQSQNLNDSGVIKLIQIEGYDVAHCELRSSTKHLFRVIQDIIIECRTVKESSVQAKSLAKKYHIQEIIDKHMSSYEYKFKEWKKEVIENKIKQIEHQFDEISEAPTTPEVKLKSSNVTNSTHVTSQPSKLTFHSQLTKESTLLTPTSNNLRRYLNTVESQIPHKKSQIPKEPIFAHLHQQSRKIINEKISTQTHLRTFTLQSIDSTRQQSQQTIPLKLLPSIPILSFSQNLLKQPSNKVICRQQRKSQVIKNEPTPKQDIKQIKNFSDVYEKSNKKIYEFFRNTSTSAKIK</sequence>
<evidence type="ECO:0000313" key="1">
    <source>
        <dbReference type="EMBL" id="CAD8138519.1"/>
    </source>
</evidence>
<dbReference type="EMBL" id="CAJJDP010000008">
    <property type="protein sequence ID" value="CAD8138519.1"/>
    <property type="molecule type" value="Genomic_DNA"/>
</dbReference>
<evidence type="ECO:0000313" key="2">
    <source>
        <dbReference type="Proteomes" id="UP000683925"/>
    </source>
</evidence>
<gene>
    <name evidence="1" type="ORF">POCTA_138.1.T0090420</name>
</gene>